<proteinExistence type="predicted"/>
<evidence type="ECO:0000313" key="2">
    <source>
        <dbReference type="EMBL" id="PMD25456.1"/>
    </source>
</evidence>
<dbReference type="InterPro" id="IPR004045">
    <property type="entry name" value="Glutathione_S-Trfase_N"/>
</dbReference>
<keyword evidence="3" id="KW-1185">Reference proteome</keyword>
<dbReference type="EMBL" id="KZ613470">
    <property type="protein sequence ID" value="PMD25456.1"/>
    <property type="molecule type" value="Genomic_DNA"/>
</dbReference>
<dbReference type="Gene3D" id="3.40.30.110">
    <property type="match status" value="2"/>
</dbReference>
<dbReference type="Pfam" id="PF13417">
    <property type="entry name" value="GST_N_3"/>
    <property type="match status" value="1"/>
</dbReference>
<dbReference type="InterPro" id="IPR036249">
    <property type="entry name" value="Thioredoxin-like_sf"/>
</dbReference>
<evidence type="ECO:0000259" key="1">
    <source>
        <dbReference type="PROSITE" id="PS50404"/>
    </source>
</evidence>
<dbReference type="AlphaFoldDB" id="A0A2J6QGR6"/>
<evidence type="ECO:0000313" key="3">
    <source>
        <dbReference type="Proteomes" id="UP000235672"/>
    </source>
</evidence>
<protein>
    <recommendedName>
        <fullName evidence="1">GST N-terminal domain-containing protein</fullName>
    </recommendedName>
</protein>
<accession>A0A2J6QGR6</accession>
<dbReference type="PROSITE" id="PS50404">
    <property type="entry name" value="GST_NTER"/>
    <property type="match status" value="1"/>
</dbReference>
<dbReference type="InterPro" id="IPR036282">
    <property type="entry name" value="Glutathione-S-Trfase_C_sf"/>
</dbReference>
<dbReference type="SUPFAM" id="SSF47616">
    <property type="entry name" value="GST C-terminal domain-like"/>
    <property type="match status" value="1"/>
</dbReference>
<dbReference type="InterPro" id="IPR058268">
    <property type="entry name" value="DUF7962"/>
</dbReference>
<sequence>MAKLPIVVLFGYESSTFTLKIRLALKLKQIPYIFVAVPSMMPRPVLRDNFHLTYRKIPVLAIGKDIYCDTSLICEALEHFFPASDGYPSLYPAAADERTYRPLIRGFVSYYTDRALFRVTTGLIPSSVWRSSFGQDRGQLIGHKLDADKLEKKMPENLSKFDLQLSMLEPLFTGDGPWIFSTSTPSLADISVFYQLQWGRDIAAGHYVENLTGGAVKDTNGEGAQSVFNVRRYPGTFSWYERVQKYFQDLQSTESNMTIETVLELMRETPGYAGLLHTPQPGLTELDVQSGLKQGSLVAITPDDTGRNDPTIGTLVAISPEEVVIEPRRLENDPTVECQIHFPRLGFVVRPAPTSNL</sequence>
<dbReference type="Proteomes" id="UP000235672">
    <property type="component" value="Unassembled WGS sequence"/>
</dbReference>
<feature type="domain" description="GST N-terminal" evidence="1">
    <location>
        <begin position="5"/>
        <end position="85"/>
    </location>
</feature>
<dbReference type="SUPFAM" id="SSF52833">
    <property type="entry name" value="Thioredoxin-like"/>
    <property type="match status" value="1"/>
</dbReference>
<organism evidence="2 3">
    <name type="scientific">Hyaloscypha hepaticicola</name>
    <dbReference type="NCBI Taxonomy" id="2082293"/>
    <lineage>
        <taxon>Eukaryota</taxon>
        <taxon>Fungi</taxon>
        <taxon>Dikarya</taxon>
        <taxon>Ascomycota</taxon>
        <taxon>Pezizomycotina</taxon>
        <taxon>Leotiomycetes</taxon>
        <taxon>Helotiales</taxon>
        <taxon>Hyaloscyphaceae</taxon>
        <taxon>Hyaloscypha</taxon>
    </lineage>
</organism>
<dbReference type="Pfam" id="PF25907">
    <property type="entry name" value="DUF7962"/>
    <property type="match status" value="1"/>
</dbReference>
<dbReference type="OrthoDB" id="202840at2759"/>
<dbReference type="STRING" id="1745343.A0A2J6QGR6"/>
<dbReference type="CDD" id="cd00570">
    <property type="entry name" value="GST_N_family"/>
    <property type="match status" value="1"/>
</dbReference>
<name>A0A2J6QGR6_9HELO</name>
<gene>
    <name evidence="2" type="ORF">NA56DRAFT_593540</name>
</gene>
<reference evidence="2 3" key="1">
    <citation type="submission" date="2016-05" db="EMBL/GenBank/DDBJ databases">
        <title>A degradative enzymes factory behind the ericoid mycorrhizal symbiosis.</title>
        <authorList>
            <consortium name="DOE Joint Genome Institute"/>
            <person name="Martino E."/>
            <person name="Morin E."/>
            <person name="Grelet G."/>
            <person name="Kuo A."/>
            <person name="Kohler A."/>
            <person name="Daghino S."/>
            <person name="Barry K."/>
            <person name="Choi C."/>
            <person name="Cichocki N."/>
            <person name="Clum A."/>
            <person name="Copeland A."/>
            <person name="Hainaut M."/>
            <person name="Haridas S."/>
            <person name="Labutti K."/>
            <person name="Lindquist E."/>
            <person name="Lipzen A."/>
            <person name="Khouja H.-R."/>
            <person name="Murat C."/>
            <person name="Ohm R."/>
            <person name="Olson A."/>
            <person name="Spatafora J."/>
            <person name="Veneault-Fourrey C."/>
            <person name="Henrissat B."/>
            <person name="Grigoriev I."/>
            <person name="Martin F."/>
            <person name="Perotto S."/>
        </authorList>
    </citation>
    <scope>NUCLEOTIDE SEQUENCE [LARGE SCALE GENOMIC DNA]</scope>
    <source>
        <strain evidence="2 3">UAMH 7357</strain>
    </source>
</reference>